<organism evidence="1 2">
    <name type="scientific">Gimesia fumaroli</name>
    <dbReference type="NCBI Taxonomy" id="2527976"/>
    <lineage>
        <taxon>Bacteria</taxon>
        <taxon>Pseudomonadati</taxon>
        <taxon>Planctomycetota</taxon>
        <taxon>Planctomycetia</taxon>
        <taxon>Planctomycetales</taxon>
        <taxon>Planctomycetaceae</taxon>
        <taxon>Gimesia</taxon>
    </lineage>
</organism>
<name>A0A518I7J9_9PLAN</name>
<sequence length="117" mass="13440">MKIMILDHYEFECISSEQYLVIAIAKSNQFHNLEAFYSATAETDHFVSGQFPFQTEGIAFQDYEYSSSVSYNLEQFLGRGPGAQSRVIEVIDSEWNGQEILIEEKGTFIRYAWETSA</sequence>
<keyword evidence="2" id="KW-1185">Reference proteome</keyword>
<gene>
    <name evidence="1" type="ORF">Enr17x_10390</name>
</gene>
<dbReference type="Proteomes" id="UP000318313">
    <property type="component" value="Chromosome"/>
</dbReference>
<dbReference type="EMBL" id="CP037452">
    <property type="protein sequence ID" value="QDV49024.1"/>
    <property type="molecule type" value="Genomic_DNA"/>
</dbReference>
<dbReference type="AlphaFoldDB" id="A0A518I7J9"/>
<evidence type="ECO:0000313" key="2">
    <source>
        <dbReference type="Proteomes" id="UP000318313"/>
    </source>
</evidence>
<evidence type="ECO:0000313" key="1">
    <source>
        <dbReference type="EMBL" id="QDV49024.1"/>
    </source>
</evidence>
<proteinExistence type="predicted"/>
<accession>A0A518I7J9</accession>
<reference evidence="1 2" key="1">
    <citation type="submission" date="2019-03" db="EMBL/GenBank/DDBJ databases">
        <title>Deep-cultivation of Planctomycetes and their phenomic and genomic characterization uncovers novel biology.</title>
        <authorList>
            <person name="Wiegand S."/>
            <person name="Jogler M."/>
            <person name="Boedeker C."/>
            <person name="Pinto D."/>
            <person name="Vollmers J."/>
            <person name="Rivas-Marin E."/>
            <person name="Kohn T."/>
            <person name="Peeters S.H."/>
            <person name="Heuer A."/>
            <person name="Rast P."/>
            <person name="Oberbeckmann S."/>
            <person name="Bunk B."/>
            <person name="Jeske O."/>
            <person name="Meyerdierks A."/>
            <person name="Storesund J.E."/>
            <person name="Kallscheuer N."/>
            <person name="Luecker S."/>
            <person name="Lage O.M."/>
            <person name="Pohl T."/>
            <person name="Merkel B.J."/>
            <person name="Hornburger P."/>
            <person name="Mueller R.-W."/>
            <person name="Bruemmer F."/>
            <person name="Labrenz M."/>
            <person name="Spormann A.M."/>
            <person name="Op den Camp H."/>
            <person name="Overmann J."/>
            <person name="Amann R."/>
            <person name="Jetten M.S.M."/>
            <person name="Mascher T."/>
            <person name="Medema M.H."/>
            <person name="Devos D.P."/>
            <person name="Kaster A.-K."/>
            <person name="Ovreas L."/>
            <person name="Rohde M."/>
            <person name="Galperin M.Y."/>
            <person name="Jogler C."/>
        </authorList>
    </citation>
    <scope>NUCLEOTIDE SEQUENCE [LARGE SCALE GENOMIC DNA]</scope>
    <source>
        <strain evidence="1 2">Enr17</strain>
    </source>
</reference>
<protein>
    <submittedName>
        <fullName evidence="1">Uncharacterized protein</fullName>
    </submittedName>
</protein>
<dbReference type="KEGG" id="gfm:Enr17x_10390"/>
<dbReference type="RefSeq" id="WP_145306445.1">
    <property type="nucleotide sequence ID" value="NZ_CP037452.1"/>
</dbReference>